<evidence type="ECO:0000256" key="1">
    <source>
        <dbReference type="ARBA" id="ARBA00022603"/>
    </source>
</evidence>
<dbReference type="OrthoDB" id="9760689at2"/>
<name>A0A1I3AT93_9PLAN</name>
<accession>A0A1I3AT93</accession>
<keyword evidence="2 4" id="KW-0808">Transferase</keyword>
<reference evidence="5" key="1">
    <citation type="submission" date="2016-10" db="EMBL/GenBank/DDBJ databases">
        <authorList>
            <person name="Varghese N."/>
            <person name="Submissions S."/>
        </authorList>
    </citation>
    <scope>NUCLEOTIDE SEQUENCE [LARGE SCALE GENOMIC DNA]</scope>
    <source>
        <strain evidence="5">DSM 26348</strain>
    </source>
</reference>
<dbReference type="Pfam" id="PF13489">
    <property type="entry name" value="Methyltransf_23"/>
    <property type="match status" value="1"/>
</dbReference>
<dbReference type="Gene3D" id="3.40.50.150">
    <property type="entry name" value="Vaccinia Virus protein VP39"/>
    <property type="match status" value="1"/>
</dbReference>
<sequence length="258" mass="29608">MAIKDFGPIESDYAFFMKHATEAESDVAAYVNELKDFAKGRASIRLLDFGCGTGEFTQRFASTLNWPPHVLRMTLVEPVPHQLSEAAQRLAAFSTHPIESLQSLPLNRKRCFDLVLSNHVLYYVEDLDSTLGQMCESLGPWGKLLLAIAGWENPLIQLWKTGFEMLGRSIPYSVSEDVESVLQRRGTPYLKSKAFYQLRFIDTEENRLKIIRFLFGEHLQELSPRRLLKELDPFARREHIEISTESDHYTIDSPQVLE</sequence>
<dbReference type="STRING" id="1576369.SAMN05421753_10148"/>
<keyword evidence="1 4" id="KW-0489">Methyltransferase</keyword>
<dbReference type="SUPFAM" id="SSF53335">
    <property type="entry name" value="S-adenosyl-L-methionine-dependent methyltransferases"/>
    <property type="match status" value="1"/>
</dbReference>
<dbReference type="GO" id="GO:0008168">
    <property type="term" value="F:methyltransferase activity"/>
    <property type="evidence" value="ECO:0007669"/>
    <property type="project" value="UniProtKB-KW"/>
</dbReference>
<dbReference type="GO" id="GO:0032259">
    <property type="term" value="P:methylation"/>
    <property type="evidence" value="ECO:0007669"/>
    <property type="project" value="UniProtKB-KW"/>
</dbReference>
<protein>
    <submittedName>
        <fullName evidence="4">Trans-aconitate 2-methyltransferase</fullName>
    </submittedName>
</protein>
<dbReference type="EMBL" id="FOQD01000001">
    <property type="protein sequence ID" value="SFH53307.1"/>
    <property type="molecule type" value="Genomic_DNA"/>
</dbReference>
<dbReference type="CDD" id="cd02440">
    <property type="entry name" value="AdoMet_MTases"/>
    <property type="match status" value="1"/>
</dbReference>
<proteinExistence type="predicted"/>
<dbReference type="PANTHER" id="PTHR43464:SF19">
    <property type="entry name" value="UBIQUINONE BIOSYNTHESIS O-METHYLTRANSFERASE, MITOCHONDRIAL"/>
    <property type="match status" value="1"/>
</dbReference>
<dbReference type="AlphaFoldDB" id="A0A1I3AT93"/>
<dbReference type="PANTHER" id="PTHR43464">
    <property type="entry name" value="METHYLTRANSFERASE"/>
    <property type="match status" value="1"/>
</dbReference>
<evidence type="ECO:0000313" key="4">
    <source>
        <dbReference type="EMBL" id="SFH53307.1"/>
    </source>
</evidence>
<evidence type="ECO:0000256" key="3">
    <source>
        <dbReference type="ARBA" id="ARBA00022691"/>
    </source>
</evidence>
<dbReference type="RefSeq" id="WP_139228137.1">
    <property type="nucleotide sequence ID" value="NZ_FOQD01000001.1"/>
</dbReference>
<evidence type="ECO:0000256" key="2">
    <source>
        <dbReference type="ARBA" id="ARBA00022679"/>
    </source>
</evidence>
<organism evidence="4 5">
    <name type="scientific">Planctomicrobium piriforme</name>
    <dbReference type="NCBI Taxonomy" id="1576369"/>
    <lineage>
        <taxon>Bacteria</taxon>
        <taxon>Pseudomonadati</taxon>
        <taxon>Planctomycetota</taxon>
        <taxon>Planctomycetia</taxon>
        <taxon>Planctomycetales</taxon>
        <taxon>Planctomycetaceae</taxon>
        <taxon>Planctomicrobium</taxon>
    </lineage>
</organism>
<keyword evidence="3" id="KW-0949">S-adenosyl-L-methionine</keyword>
<gene>
    <name evidence="4" type="ORF">SAMN05421753_10148</name>
</gene>
<evidence type="ECO:0000313" key="5">
    <source>
        <dbReference type="Proteomes" id="UP000199518"/>
    </source>
</evidence>
<dbReference type="InterPro" id="IPR029063">
    <property type="entry name" value="SAM-dependent_MTases_sf"/>
</dbReference>
<keyword evidence="5" id="KW-1185">Reference proteome</keyword>
<dbReference type="Proteomes" id="UP000199518">
    <property type="component" value="Unassembled WGS sequence"/>
</dbReference>